<dbReference type="AlphaFoldDB" id="A0A345XVF9"/>
<feature type="region of interest" description="Disordered" evidence="1">
    <location>
        <begin position="192"/>
        <end position="213"/>
    </location>
</feature>
<dbReference type="KEGG" id="sarm:DVA86_26300"/>
<feature type="compositionally biased region" description="Basic and acidic residues" evidence="1">
    <location>
        <begin position="23"/>
        <end position="43"/>
    </location>
</feature>
<gene>
    <name evidence="2" type="ORF">DVA86_26300</name>
</gene>
<dbReference type="EMBL" id="CP031320">
    <property type="protein sequence ID" value="AXK35625.1"/>
    <property type="molecule type" value="Genomic_DNA"/>
</dbReference>
<name>A0A345XVF9_9ACTN</name>
<feature type="compositionally biased region" description="Polar residues" evidence="1">
    <location>
        <begin position="1"/>
        <end position="11"/>
    </location>
</feature>
<dbReference type="Proteomes" id="UP000254425">
    <property type="component" value="Chromosome"/>
</dbReference>
<keyword evidence="3" id="KW-1185">Reference proteome</keyword>
<sequence length="213" mass="23585">MSESPSNQHVTGPSAPEEAGIDDLEHTPEESREGRENGLPRYRIELESSDEGIRRVHHVHADSLEEAVVKVREADQWPRSGPGSDPGRFRVVEATEENASSEARQQRNARRRYLNTIVEAGLTALGKTAPERSDHESFDVLCDFFTRAVTLPGHSAFPSGEAETDRLLNTDDAATVMVELLTTHLDHHGVQLTRTPPMQTTPPQTPPTRTLPE</sequence>
<dbReference type="RefSeq" id="WP_208881911.1">
    <property type="nucleotide sequence ID" value="NZ_CP031320.1"/>
</dbReference>
<protein>
    <submittedName>
        <fullName evidence="2">Uncharacterized protein</fullName>
    </submittedName>
</protein>
<accession>A0A345XVF9</accession>
<organism evidence="2 3">
    <name type="scientific">Streptomyces armeniacus</name>
    <dbReference type="NCBI Taxonomy" id="83291"/>
    <lineage>
        <taxon>Bacteria</taxon>
        <taxon>Bacillati</taxon>
        <taxon>Actinomycetota</taxon>
        <taxon>Actinomycetes</taxon>
        <taxon>Kitasatosporales</taxon>
        <taxon>Streptomycetaceae</taxon>
        <taxon>Streptomyces</taxon>
    </lineage>
</organism>
<evidence type="ECO:0000313" key="3">
    <source>
        <dbReference type="Proteomes" id="UP000254425"/>
    </source>
</evidence>
<evidence type="ECO:0000313" key="2">
    <source>
        <dbReference type="EMBL" id="AXK35625.1"/>
    </source>
</evidence>
<reference evidence="2 3" key="1">
    <citation type="submission" date="2018-07" db="EMBL/GenBank/DDBJ databases">
        <title>Draft genome of the type strain Streptomyces armeniacus ATCC 15676.</title>
        <authorList>
            <person name="Labana P."/>
            <person name="Gosse J.T."/>
            <person name="Boddy C.N."/>
        </authorList>
    </citation>
    <scope>NUCLEOTIDE SEQUENCE [LARGE SCALE GENOMIC DNA]</scope>
    <source>
        <strain evidence="2 3">ATCC 15676</strain>
    </source>
</reference>
<proteinExistence type="predicted"/>
<feature type="region of interest" description="Disordered" evidence="1">
    <location>
        <begin position="1"/>
        <end position="43"/>
    </location>
</feature>
<evidence type="ECO:0000256" key="1">
    <source>
        <dbReference type="SAM" id="MobiDB-lite"/>
    </source>
</evidence>